<evidence type="ECO:0000256" key="7">
    <source>
        <dbReference type="ARBA" id="ARBA00023160"/>
    </source>
</evidence>
<evidence type="ECO:0000256" key="3">
    <source>
        <dbReference type="ARBA" id="ARBA00022516"/>
    </source>
</evidence>
<dbReference type="GO" id="GO:0000035">
    <property type="term" value="F:acyl binding"/>
    <property type="evidence" value="ECO:0007669"/>
    <property type="project" value="TreeGrafter"/>
</dbReference>
<feature type="modified residue" description="O-(pantetheine 4'-phosphoryl)serine" evidence="8">
    <location>
        <position position="34"/>
    </location>
</feature>
<dbReference type="RefSeq" id="WP_103896345.1">
    <property type="nucleotide sequence ID" value="NZ_FNUK01000017.1"/>
</dbReference>
<dbReference type="Pfam" id="PF00550">
    <property type="entry name" value="PP-binding"/>
    <property type="match status" value="1"/>
</dbReference>
<evidence type="ECO:0000259" key="11">
    <source>
        <dbReference type="PROSITE" id="PS50075"/>
    </source>
</evidence>
<keyword evidence="5 8" id="KW-0276">Fatty acid metabolism</keyword>
<evidence type="ECO:0000313" key="13">
    <source>
        <dbReference type="Proteomes" id="UP000242850"/>
    </source>
</evidence>
<dbReference type="GO" id="GO:0016020">
    <property type="term" value="C:membrane"/>
    <property type="evidence" value="ECO:0007669"/>
    <property type="project" value="GOC"/>
</dbReference>
<name>A0A1H5W786_9CLOT</name>
<dbReference type="OrthoDB" id="9804551at2"/>
<feature type="domain" description="Carrier" evidence="11">
    <location>
        <begin position="1"/>
        <end position="73"/>
    </location>
</feature>
<keyword evidence="13" id="KW-1185">Reference proteome</keyword>
<dbReference type="GO" id="GO:0009245">
    <property type="term" value="P:lipid A biosynthetic process"/>
    <property type="evidence" value="ECO:0007669"/>
    <property type="project" value="TreeGrafter"/>
</dbReference>
<dbReference type="PROSITE" id="PS50075">
    <property type="entry name" value="CARRIER"/>
    <property type="match status" value="1"/>
</dbReference>
<comment type="function">
    <text evidence="1 8 10">Carrier of the growing fatty acid chain in fatty acid biosynthesis.</text>
</comment>
<evidence type="ECO:0000256" key="2">
    <source>
        <dbReference type="ARBA" id="ARBA00022450"/>
    </source>
</evidence>
<keyword evidence="3 8" id="KW-0444">Lipid biosynthesis</keyword>
<keyword evidence="7 8" id="KW-0275">Fatty acid biosynthesis</keyword>
<comment type="PTM">
    <text evidence="8">4'-phosphopantetheine is transferred from CoA to a specific serine of apo-ACP by AcpS. This modification is essential for activity because fatty acids are bound in thioester linkage to the sulfhydryl of the prosthetic group.</text>
</comment>
<dbReference type="GO" id="GO:0000036">
    <property type="term" value="F:acyl carrier activity"/>
    <property type="evidence" value="ECO:0007669"/>
    <property type="project" value="UniProtKB-UniRule"/>
</dbReference>
<dbReference type="PANTHER" id="PTHR20863">
    <property type="entry name" value="ACYL CARRIER PROTEIN"/>
    <property type="match status" value="1"/>
</dbReference>
<evidence type="ECO:0000256" key="1">
    <source>
        <dbReference type="ARBA" id="ARBA00003180"/>
    </source>
</evidence>
<keyword evidence="4 8" id="KW-0597">Phosphoprotein</keyword>
<dbReference type="InterPro" id="IPR009081">
    <property type="entry name" value="PP-bd_ACP"/>
</dbReference>
<dbReference type="InterPro" id="IPR020806">
    <property type="entry name" value="PKS_PP-bd"/>
</dbReference>
<dbReference type="NCBIfam" id="NF002148">
    <property type="entry name" value="PRK00982.1-2"/>
    <property type="match status" value="1"/>
</dbReference>
<dbReference type="PROSITE" id="PS00012">
    <property type="entry name" value="PHOSPHOPANTETHEINE"/>
    <property type="match status" value="1"/>
</dbReference>
<evidence type="ECO:0000313" key="12">
    <source>
        <dbReference type="EMBL" id="SEF95086.1"/>
    </source>
</evidence>
<dbReference type="NCBIfam" id="NF002150">
    <property type="entry name" value="PRK00982.1-4"/>
    <property type="match status" value="1"/>
</dbReference>
<gene>
    <name evidence="8" type="primary">acpP</name>
    <name evidence="12" type="ORF">SAMN05660865_01398</name>
</gene>
<dbReference type="EMBL" id="FNUK01000017">
    <property type="protein sequence ID" value="SEF95086.1"/>
    <property type="molecule type" value="Genomic_DNA"/>
</dbReference>
<keyword evidence="6 8" id="KW-0443">Lipid metabolism</keyword>
<reference evidence="13" key="1">
    <citation type="submission" date="2016-10" db="EMBL/GenBank/DDBJ databases">
        <authorList>
            <person name="Varghese N."/>
            <person name="Submissions S."/>
        </authorList>
    </citation>
    <scope>NUCLEOTIDE SEQUENCE [LARGE SCALE GENOMIC DNA]</scope>
    <source>
        <strain evidence="13">DSM 5463</strain>
    </source>
</reference>
<organism evidence="12 13">
    <name type="scientific">Caloramator fervidus</name>
    <dbReference type="NCBI Taxonomy" id="29344"/>
    <lineage>
        <taxon>Bacteria</taxon>
        <taxon>Bacillati</taxon>
        <taxon>Bacillota</taxon>
        <taxon>Clostridia</taxon>
        <taxon>Eubacteriales</taxon>
        <taxon>Clostridiaceae</taxon>
        <taxon>Caloramator</taxon>
    </lineage>
</organism>
<dbReference type="InterPro" id="IPR036736">
    <property type="entry name" value="ACP-like_sf"/>
</dbReference>
<dbReference type="InterPro" id="IPR006162">
    <property type="entry name" value="Ppantetheine_attach_site"/>
</dbReference>
<dbReference type="PANTHER" id="PTHR20863:SF76">
    <property type="entry name" value="CARRIER DOMAIN-CONTAINING PROTEIN"/>
    <property type="match status" value="1"/>
</dbReference>
<evidence type="ECO:0000256" key="10">
    <source>
        <dbReference type="RuleBase" id="RU003545"/>
    </source>
</evidence>
<dbReference type="GO" id="GO:0005829">
    <property type="term" value="C:cytosol"/>
    <property type="evidence" value="ECO:0007669"/>
    <property type="project" value="TreeGrafter"/>
</dbReference>
<dbReference type="HAMAP" id="MF_01217">
    <property type="entry name" value="Acyl_carrier"/>
    <property type="match status" value="1"/>
</dbReference>
<evidence type="ECO:0000256" key="9">
    <source>
        <dbReference type="NCBIfam" id="TIGR00517"/>
    </source>
</evidence>
<comment type="pathway">
    <text evidence="8 10">Lipid metabolism; fatty acid biosynthesis.</text>
</comment>
<dbReference type="AlphaFoldDB" id="A0A1H5W786"/>
<dbReference type="UniPathway" id="UPA00094"/>
<dbReference type="SMART" id="SM00823">
    <property type="entry name" value="PKS_PP"/>
    <property type="match status" value="1"/>
</dbReference>
<comment type="subcellular location">
    <subcellularLocation>
        <location evidence="8">Cytoplasm</location>
    </subcellularLocation>
</comment>
<accession>A0A1H5W786</accession>
<evidence type="ECO:0000256" key="8">
    <source>
        <dbReference type="HAMAP-Rule" id="MF_01217"/>
    </source>
</evidence>
<comment type="similarity">
    <text evidence="8">Belongs to the acyl carrier protein (ACP) family.</text>
</comment>
<keyword evidence="8" id="KW-0963">Cytoplasm</keyword>
<protein>
    <recommendedName>
        <fullName evidence="8 9">Acyl carrier protein</fullName>
        <shortName evidence="8">ACP</shortName>
    </recommendedName>
</protein>
<dbReference type="SUPFAM" id="SSF47336">
    <property type="entry name" value="ACP-like"/>
    <property type="match status" value="1"/>
</dbReference>
<evidence type="ECO:0000256" key="4">
    <source>
        <dbReference type="ARBA" id="ARBA00022553"/>
    </source>
</evidence>
<dbReference type="GO" id="GO:0031177">
    <property type="term" value="F:phosphopantetheine binding"/>
    <property type="evidence" value="ECO:0007669"/>
    <property type="project" value="InterPro"/>
</dbReference>
<dbReference type="InterPro" id="IPR003231">
    <property type="entry name" value="ACP"/>
</dbReference>
<dbReference type="Proteomes" id="UP000242850">
    <property type="component" value="Unassembled WGS sequence"/>
</dbReference>
<dbReference type="NCBIfam" id="TIGR00517">
    <property type="entry name" value="acyl_carrier"/>
    <property type="match status" value="1"/>
</dbReference>
<comment type="PTM">
    <text evidence="10">4'-phosphopantetheine is transferred from CoA to a specific serine of apo-ACP by acpS.</text>
</comment>
<dbReference type="Gene3D" id="1.10.1200.10">
    <property type="entry name" value="ACP-like"/>
    <property type="match status" value="1"/>
</dbReference>
<proteinExistence type="inferred from homology"/>
<evidence type="ECO:0000256" key="6">
    <source>
        <dbReference type="ARBA" id="ARBA00023098"/>
    </source>
</evidence>
<keyword evidence="2 8" id="KW-0596">Phosphopantetheine</keyword>
<evidence type="ECO:0000256" key="5">
    <source>
        <dbReference type="ARBA" id="ARBA00022832"/>
    </source>
</evidence>
<sequence length="73" mass="8211">MVFEKLREIISENMGIDKEDIKLDTSFEDLGLDSLDLVELVMNVEEAFGIEIAEGEGFKTVKDVVDYIEGLGR</sequence>